<dbReference type="GO" id="GO:0045116">
    <property type="term" value="P:protein neddylation"/>
    <property type="evidence" value="ECO:0007669"/>
    <property type="project" value="TreeGrafter"/>
</dbReference>
<dbReference type="STRING" id="97972.A0A2V1DGK0"/>
<gene>
    <name evidence="4" type="ORF">DM02DRAFT_124104</name>
</gene>
<dbReference type="InterPro" id="IPR042460">
    <property type="entry name" value="DCN1-like_PONY"/>
</dbReference>
<keyword evidence="5" id="KW-1185">Reference proteome</keyword>
<dbReference type="AlphaFoldDB" id="A0A2V1DGK0"/>
<dbReference type="GO" id="GO:0000151">
    <property type="term" value="C:ubiquitin ligase complex"/>
    <property type="evidence" value="ECO:0007669"/>
    <property type="project" value="TreeGrafter"/>
</dbReference>
<dbReference type="GO" id="GO:0031624">
    <property type="term" value="F:ubiquitin conjugating enzyme binding"/>
    <property type="evidence" value="ECO:0007669"/>
    <property type="project" value="TreeGrafter"/>
</dbReference>
<reference evidence="4 5" key="1">
    <citation type="journal article" date="2018" name="Sci. Rep.">
        <title>Comparative genomics provides insights into the lifestyle and reveals functional heterogeneity of dark septate endophytic fungi.</title>
        <authorList>
            <person name="Knapp D.G."/>
            <person name="Nemeth J.B."/>
            <person name="Barry K."/>
            <person name="Hainaut M."/>
            <person name="Henrissat B."/>
            <person name="Johnson J."/>
            <person name="Kuo A."/>
            <person name="Lim J.H.P."/>
            <person name="Lipzen A."/>
            <person name="Nolan M."/>
            <person name="Ohm R.A."/>
            <person name="Tamas L."/>
            <person name="Grigoriev I.V."/>
            <person name="Spatafora J.W."/>
            <person name="Nagy L.G."/>
            <person name="Kovacs G.M."/>
        </authorList>
    </citation>
    <scope>NUCLEOTIDE SEQUENCE [LARGE SCALE GENOMIC DNA]</scope>
    <source>
        <strain evidence="4 5">DSE2036</strain>
    </source>
</reference>
<dbReference type="PANTHER" id="PTHR12281:SF31">
    <property type="entry name" value="DCN1-LIKE PROTEIN 3"/>
    <property type="match status" value="1"/>
</dbReference>
<dbReference type="Proteomes" id="UP000244855">
    <property type="component" value="Unassembled WGS sequence"/>
</dbReference>
<comment type="function">
    <text evidence="2">Neddylation of cullins play an essential role in the regulation of SCF-type complexes activity.</text>
</comment>
<dbReference type="CDD" id="cd14273">
    <property type="entry name" value="UBA_TAP-C_like"/>
    <property type="match status" value="1"/>
</dbReference>
<accession>A0A2V1DGK0</accession>
<evidence type="ECO:0000256" key="1">
    <source>
        <dbReference type="ARBA" id="ARBA00022786"/>
    </source>
</evidence>
<dbReference type="Pfam" id="PF03556">
    <property type="entry name" value="Cullin_binding"/>
    <property type="match status" value="1"/>
</dbReference>
<dbReference type="Gene3D" id="1.10.8.10">
    <property type="entry name" value="DNA helicase RuvA subunit, C-terminal domain"/>
    <property type="match status" value="1"/>
</dbReference>
<dbReference type="InterPro" id="IPR009060">
    <property type="entry name" value="UBA-like_sf"/>
</dbReference>
<evidence type="ECO:0000313" key="4">
    <source>
        <dbReference type="EMBL" id="PVH96329.1"/>
    </source>
</evidence>
<dbReference type="EMBL" id="KZ805467">
    <property type="protein sequence ID" value="PVH96329.1"/>
    <property type="molecule type" value="Genomic_DNA"/>
</dbReference>
<dbReference type="GO" id="GO:0097602">
    <property type="term" value="F:cullin family protein binding"/>
    <property type="evidence" value="ECO:0007669"/>
    <property type="project" value="TreeGrafter"/>
</dbReference>
<dbReference type="OrthoDB" id="27198at2759"/>
<dbReference type="InterPro" id="IPR014764">
    <property type="entry name" value="DCN-prot"/>
</dbReference>
<name>A0A2V1DGK0_9PLEO</name>
<feature type="domain" description="DCUN1" evidence="3">
    <location>
        <begin position="57"/>
        <end position="260"/>
    </location>
</feature>
<evidence type="ECO:0000313" key="5">
    <source>
        <dbReference type="Proteomes" id="UP000244855"/>
    </source>
</evidence>
<dbReference type="Pfam" id="PF14555">
    <property type="entry name" value="UBA_4"/>
    <property type="match status" value="1"/>
</dbReference>
<dbReference type="GO" id="GO:0032182">
    <property type="term" value="F:ubiquitin-like protein binding"/>
    <property type="evidence" value="ECO:0007669"/>
    <property type="project" value="TreeGrafter"/>
</dbReference>
<dbReference type="SUPFAM" id="SSF46934">
    <property type="entry name" value="UBA-like"/>
    <property type="match status" value="1"/>
</dbReference>
<dbReference type="PROSITE" id="PS51229">
    <property type="entry name" value="DCUN1"/>
    <property type="match status" value="1"/>
</dbReference>
<dbReference type="InterPro" id="IPR005176">
    <property type="entry name" value="PONY_dom"/>
</dbReference>
<protein>
    <recommendedName>
        <fullName evidence="2">Defective in cullin neddylation protein</fullName>
    </recommendedName>
</protein>
<keyword evidence="1" id="KW-0833">Ubl conjugation pathway</keyword>
<evidence type="ECO:0000256" key="2">
    <source>
        <dbReference type="RuleBase" id="RU410713"/>
    </source>
</evidence>
<organism evidence="4 5">
    <name type="scientific">Periconia macrospinosa</name>
    <dbReference type="NCBI Taxonomy" id="97972"/>
    <lineage>
        <taxon>Eukaryota</taxon>
        <taxon>Fungi</taxon>
        <taxon>Dikarya</taxon>
        <taxon>Ascomycota</taxon>
        <taxon>Pezizomycotina</taxon>
        <taxon>Dothideomycetes</taxon>
        <taxon>Pleosporomycetidae</taxon>
        <taxon>Pleosporales</taxon>
        <taxon>Massarineae</taxon>
        <taxon>Periconiaceae</taxon>
        <taxon>Periconia</taxon>
    </lineage>
</organism>
<proteinExistence type="predicted"/>
<sequence>MPAGYNAQQKAAIAQFSQFTQQDRNTAVRYLKNAGWDAQAAVNAFFSGSGNTGASSATKANLTKLFDAYREDVANEPDTVGTEGTMNYFGKLDVDVEGLDVLIASEVVQSPTMGEMSREGFVNGWTAVGADTLDKQKAHIKSLKQSLASDKDAFNKVYKYSFVVGKTGNQKGVGLEMAITFWDLLFNSPQSPIKWDAPGAPWLAWWKEFLESEWKKSVNRDMWNQTLKFAELTLQDDTLGFWNEDASWPSVIDEFVEWVKSEKRGGGAQPEAMEY</sequence>
<evidence type="ECO:0000259" key="3">
    <source>
        <dbReference type="PROSITE" id="PS51229"/>
    </source>
</evidence>
<dbReference type="Gene3D" id="1.10.238.200">
    <property type="entry name" value="Cullin, PONY binding domain"/>
    <property type="match status" value="1"/>
</dbReference>
<dbReference type="Gene3D" id="1.10.238.10">
    <property type="entry name" value="EF-hand"/>
    <property type="match status" value="1"/>
</dbReference>
<dbReference type="PANTHER" id="PTHR12281">
    <property type="entry name" value="RP42 RELATED"/>
    <property type="match status" value="1"/>
</dbReference>